<dbReference type="PROSITE" id="PS51202">
    <property type="entry name" value="RCK_C"/>
    <property type="match status" value="1"/>
</dbReference>
<proteinExistence type="predicted"/>
<organism evidence="3 4">
    <name type="scientific">Alkalibacterium iburiense</name>
    <dbReference type="NCBI Taxonomy" id="290589"/>
    <lineage>
        <taxon>Bacteria</taxon>
        <taxon>Bacillati</taxon>
        <taxon>Bacillota</taxon>
        <taxon>Bacilli</taxon>
        <taxon>Lactobacillales</taxon>
        <taxon>Carnobacteriaceae</taxon>
        <taxon>Alkalibacterium</taxon>
    </lineage>
</organism>
<dbReference type="InterPro" id="IPR050721">
    <property type="entry name" value="Trk_Ktr_HKT_K-transport"/>
</dbReference>
<dbReference type="Gene3D" id="3.40.50.720">
    <property type="entry name" value="NAD(P)-binding Rossmann-like Domain"/>
    <property type="match status" value="1"/>
</dbReference>
<accession>A0ABN0XP87</accession>
<dbReference type="PANTHER" id="PTHR43833">
    <property type="entry name" value="POTASSIUM CHANNEL PROTEIN 2-RELATED-RELATED"/>
    <property type="match status" value="1"/>
</dbReference>
<feature type="domain" description="RCK C-terminal" evidence="2">
    <location>
        <begin position="138"/>
        <end position="221"/>
    </location>
</feature>
<evidence type="ECO:0000259" key="1">
    <source>
        <dbReference type="PROSITE" id="PS51201"/>
    </source>
</evidence>
<sequence length="221" mass="24674">MRKTVGVLGLGVFGSAIAKRLGEQNFDVIAVDEDLEDVDRVEPYVVQAVQGNISDLELLKSIGFENCDVAVIGTGASLEASVLAIINCKKLGIEHIIAKAINRTYMEVLLEIGAHEVIRPEKEMGDKVARNIMRNHILDVIDLDEENSIIEFNAPKRWIGKTLRELDLRKEYEINVIGIKSRKEDSLSINVPPNQKIETGNIIIAIGKPDMFEHLDYTDRL</sequence>
<protein>
    <submittedName>
        <fullName evidence="3">TrkA family potassium uptake protein</fullName>
    </submittedName>
</protein>
<dbReference type="InterPro" id="IPR036721">
    <property type="entry name" value="RCK_C_sf"/>
</dbReference>
<feature type="domain" description="RCK N-terminal" evidence="1">
    <location>
        <begin position="2"/>
        <end position="119"/>
    </location>
</feature>
<dbReference type="InterPro" id="IPR003148">
    <property type="entry name" value="RCK_N"/>
</dbReference>
<evidence type="ECO:0000313" key="4">
    <source>
        <dbReference type="Proteomes" id="UP001501166"/>
    </source>
</evidence>
<comment type="caution">
    <text evidence="3">The sequence shown here is derived from an EMBL/GenBank/DDBJ whole genome shotgun (WGS) entry which is preliminary data.</text>
</comment>
<evidence type="ECO:0000259" key="2">
    <source>
        <dbReference type="PROSITE" id="PS51202"/>
    </source>
</evidence>
<gene>
    <name evidence="3" type="ORF">GCM10008932_21270</name>
</gene>
<dbReference type="Pfam" id="PF02254">
    <property type="entry name" value="TrkA_N"/>
    <property type="match status" value="1"/>
</dbReference>
<reference evidence="3 4" key="1">
    <citation type="journal article" date="2019" name="Int. J. Syst. Evol. Microbiol.">
        <title>The Global Catalogue of Microorganisms (GCM) 10K type strain sequencing project: providing services to taxonomists for standard genome sequencing and annotation.</title>
        <authorList>
            <consortium name="The Broad Institute Genomics Platform"/>
            <consortium name="The Broad Institute Genome Sequencing Center for Infectious Disease"/>
            <person name="Wu L."/>
            <person name="Ma J."/>
        </authorList>
    </citation>
    <scope>NUCLEOTIDE SEQUENCE [LARGE SCALE GENOMIC DNA]</scope>
    <source>
        <strain evidence="3 4">JCM 12662</strain>
    </source>
</reference>
<name>A0ABN0XP87_9LACT</name>
<dbReference type="Pfam" id="PF02080">
    <property type="entry name" value="TrkA_C"/>
    <property type="match status" value="1"/>
</dbReference>
<dbReference type="EMBL" id="BAAACW010000137">
    <property type="protein sequence ID" value="GAA0369349.1"/>
    <property type="molecule type" value="Genomic_DNA"/>
</dbReference>
<dbReference type="PROSITE" id="PS51201">
    <property type="entry name" value="RCK_N"/>
    <property type="match status" value="1"/>
</dbReference>
<evidence type="ECO:0000313" key="3">
    <source>
        <dbReference type="EMBL" id="GAA0369349.1"/>
    </source>
</evidence>
<dbReference type="InterPro" id="IPR036291">
    <property type="entry name" value="NAD(P)-bd_dom_sf"/>
</dbReference>
<dbReference type="SUPFAM" id="SSF51735">
    <property type="entry name" value="NAD(P)-binding Rossmann-fold domains"/>
    <property type="match status" value="1"/>
</dbReference>
<dbReference type="InterPro" id="IPR006037">
    <property type="entry name" value="RCK_C"/>
</dbReference>
<dbReference type="SUPFAM" id="SSF116726">
    <property type="entry name" value="TrkA C-terminal domain-like"/>
    <property type="match status" value="1"/>
</dbReference>
<dbReference type="Proteomes" id="UP001501166">
    <property type="component" value="Unassembled WGS sequence"/>
</dbReference>
<dbReference type="PANTHER" id="PTHR43833:SF7">
    <property type="entry name" value="KTR SYSTEM POTASSIUM UPTAKE PROTEIN C"/>
    <property type="match status" value="1"/>
</dbReference>
<keyword evidence="4" id="KW-1185">Reference proteome</keyword>
<dbReference type="RefSeq" id="WP_343756505.1">
    <property type="nucleotide sequence ID" value="NZ_BAAACW010000137.1"/>
</dbReference>
<dbReference type="Gene3D" id="3.30.70.1450">
    <property type="entry name" value="Regulator of K+ conductance, C-terminal domain"/>
    <property type="match status" value="1"/>
</dbReference>